<accession>A0A414NDG7</accession>
<sequence>MDPILSEVYSTVLPAAPYVLAAYVGILLTLFAFVFSLWRKSKRTEADIDALKRALEDRERRACK</sequence>
<organism evidence="2 3">
    <name type="scientific">Collinsella intestinalis</name>
    <dbReference type="NCBI Taxonomy" id="147207"/>
    <lineage>
        <taxon>Bacteria</taxon>
        <taxon>Bacillati</taxon>
        <taxon>Actinomycetota</taxon>
        <taxon>Coriobacteriia</taxon>
        <taxon>Coriobacteriales</taxon>
        <taxon>Coriobacteriaceae</taxon>
        <taxon>Collinsella</taxon>
    </lineage>
</organism>
<reference evidence="2 3" key="1">
    <citation type="submission" date="2018-08" db="EMBL/GenBank/DDBJ databases">
        <title>A genome reference for cultivated species of the human gut microbiota.</title>
        <authorList>
            <person name="Zou Y."/>
            <person name="Xue W."/>
            <person name="Luo G."/>
        </authorList>
    </citation>
    <scope>NUCLEOTIDE SEQUENCE [LARGE SCALE GENOMIC DNA]</scope>
    <source>
        <strain evidence="2 3">AM25-33</strain>
    </source>
</reference>
<keyword evidence="3" id="KW-1185">Reference proteome</keyword>
<comment type="caution">
    <text evidence="2">The sequence shown here is derived from an EMBL/GenBank/DDBJ whole genome shotgun (WGS) entry which is preliminary data.</text>
</comment>
<proteinExistence type="predicted"/>
<dbReference type="RefSeq" id="WP_118104648.1">
    <property type="nucleotide sequence ID" value="NZ_CABJEU010000003.1"/>
</dbReference>
<protein>
    <recommendedName>
        <fullName evidence="4">Heme exporter protein D</fullName>
    </recommendedName>
</protein>
<keyword evidence="1" id="KW-0472">Membrane</keyword>
<dbReference type="EMBL" id="QSLJ01000003">
    <property type="protein sequence ID" value="RHF36974.1"/>
    <property type="molecule type" value="Genomic_DNA"/>
</dbReference>
<evidence type="ECO:0000313" key="3">
    <source>
        <dbReference type="Proteomes" id="UP000283983"/>
    </source>
</evidence>
<keyword evidence="1" id="KW-1133">Transmembrane helix</keyword>
<evidence type="ECO:0000256" key="1">
    <source>
        <dbReference type="SAM" id="Phobius"/>
    </source>
</evidence>
<keyword evidence="1" id="KW-0812">Transmembrane</keyword>
<dbReference type="AlphaFoldDB" id="A0A414NDG7"/>
<name>A0A414NDG7_9ACTN</name>
<feature type="transmembrane region" description="Helical" evidence="1">
    <location>
        <begin position="20"/>
        <end position="38"/>
    </location>
</feature>
<dbReference type="InParanoid" id="A0A414NDG7"/>
<dbReference type="Proteomes" id="UP000283983">
    <property type="component" value="Unassembled WGS sequence"/>
</dbReference>
<gene>
    <name evidence="2" type="ORF">DW682_07310</name>
</gene>
<evidence type="ECO:0000313" key="2">
    <source>
        <dbReference type="EMBL" id="RHF36974.1"/>
    </source>
</evidence>
<evidence type="ECO:0008006" key="4">
    <source>
        <dbReference type="Google" id="ProtNLM"/>
    </source>
</evidence>